<organism evidence="1 2">
    <name type="scientific">Coemansia nantahalensis</name>
    <dbReference type="NCBI Taxonomy" id="2789366"/>
    <lineage>
        <taxon>Eukaryota</taxon>
        <taxon>Fungi</taxon>
        <taxon>Fungi incertae sedis</taxon>
        <taxon>Zoopagomycota</taxon>
        <taxon>Kickxellomycotina</taxon>
        <taxon>Kickxellomycetes</taxon>
        <taxon>Kickxellales</taxon>
        <taxon>Kickxellaceae</taxon>
        <taxon>Coemansia</taxon>
    </lineage>
</organism>
<feature type="non-terminal residue" evidence="1">
    <location>
        <position position="74"/>
    </location>
</feature>
<proteinExistence type="predicted"/>
<name>A0ACC1JZD3_9FUNG</name>
<evidence type="ECO:0000313" key="1">
    <source>
        <dbReference type="EMBL" id="KAJ2770447.1"/>
    </source>
</evidence>
<comment type="caution">
    <text evidence="1">The sequence shown here is derived from an EMBL/GenBank/DDBJ whole genome shotgun (WGS) entry which is preliminary data.</text>
</comment>
<evidence type="ECO:0000313" key="2">
    <source>
        <dbReference type="Proteomes" id="UP001140234"/>
    </source>
</evidence>
<gene>
    <name evidence="1" type="ORF">IWQ57_002659</name>
</gene>
<dbReference type="EMBL" id="JANBUJ010000729">
    <property type="protein sequence ID" value="KAJ2770447.1"/>
    <property type="molecule type" value="Genomic_DNA"/>
</dbReference>
<sequence length="74" mass="8163">MKYHLNYYHGVSALTGRPFPAPLASRVAAGAGGRGRQQGLCGVCGEWVFTDSSRKVAINVPQIYWWKHIQACTK</sequence>
<reference evidence="1" key="1">
    <citation type="submission" date="2022-07" db="EMBL/GenBank/DDBJ databases">
        <title>Phylogenomic reconstructions and comparative analyses of Kickxellomycotina fungi.</title>
        <authorList>
            <person name="Reynolds N.K."/>
            <person name="Stajich J.E."/>
            <person name="Barry K."/>
            <person name="Grigoriev I.V."/>
            <person name="Crous P."/>
            <person name="Smith M.E."/>
        </authorList>
    </citation>
    <scope>NUCLEOTIDE SEQUENCE</scope>
    <source>
        <strain evidence="1">CBS 109366</strain>
    </source>
</reference>
<dbReference type="Proteomes" id="UP001140234">
    <property type="component" value="Unassembled WGS sequence"/>
</dbReference>
<protein>
    <submittedName>
        <fullName evidence="1">Uncharacterized protein</fullName>
    </submittedName>
</protein>
<accession>A0ACC1JZD3</accession>
<keyword evidence="2" id="KW-1185">Reference proteome</keyword>